<evidence type="ECO:0000313" key="7">
    <source>
        <dbReference type="EMBL" id="RWA05378.1"/>
    </source>
</evidence>
<dbReference type="EMBL" id="RYZI01000446">
    <property type="protein sequence ID" value="RWA05378.1"/>
    <property type="molecule type" value="Genomic_DNA"/>
</dbReference>
<keyword evidence="8" id="KW-1185">Reference proteome</keyword>
<feature type="transmembrane region" description="Helical" evidence="6">
    <location>
        <begin position="106"/>
        <end position="128"/>
    </location>
</feature>
<dbReference type="STRING" id="363999.A0A439CT67"/>
<keyword evidence="5 6" id="KW-0472">Membrane</keyword>
<name>A0A439CT67_9PEZI</name>
<dbReference type="AlphaFoldDB" id="A0A439CT67"/>
<protein>
    <recommendedName>
        <fullName evidence="9">Major facilitator superfamily (MFS) profile domain-containing protein</fullName>
    </recommendedName>
</protein>
<dbReference type="GO" id="GO:0022857">
    <property type="term" value="F:transmembrane transporter activity"/>
    <property type="evidence" value="ECO:0007669"/>
    <property type="project" value="InterPro"/>
</dbReference>
<feature type="transmembrane region" description="Helical" evidence="6">
    <location>
        <begin position="391"/>
        <end position="410"/>
    </location>
</feature>
<keyword evidence="2" id="KW-0813">Transport</keyword>
<comment type="caution">
    <text evidence="7">The sequence shown here is derived from an EMBL/GenBank/DDBJ whole genome shotgun (WGS) entry which is preliminary data.</text>
</comment>
<evidence type="ECO:0000256" key="2">
    <source>
        <dbReference type="ARBA" id="ARBA00022448"/>
    </source>
</evidence>
<dbReference type="Pfam" id="PF07690">
    <property type="entry name" value="MFS_1"/>
    <property type="match status" value="1"/>
</dbReference>
<feature type="transmembrane region" description="Helical" evidence="6">
    <location>
        <begin position="271"/>
        <end position="294"/>
    </location>
</feature>
<organism evidence="7 8">
    <name type="scientific">Xylaria grammica</name>
    <dbReference type="NCBI Taxonomy" id="363999"/>
    <lineage>
        <taxon>Eukaryota</taxon>
        <taxon>Fungi</taxon>
        <taxon>Dikarya</taxon>
        <taxon>Ascomycota</taxon>
        <taxon>Pezizomycotina</taxon>
        <taxon>Sordariomycetes</taxon>
        <taxon>Xylariomycetidae</taxon>
        <taxon>Xylariales</taxon>
        <taxon>Xylariaceae</taxon>
        <taxon>Xylaria</taxon>
    </lineage>
</organism>
<accession>A0A439CT67</accession>
<dbReference type="Proteomes" id="UP000286045">
    <property type="component" value="Unassembled WGS sequence"/>
</dbReference>
<evidence type="ECO:0008006" key="9">
    <source>
        <dbReference type="Google" id="ProtNLM"/>
    </source>
</evidence>
<dbReference type="InterPro" id="IPR011701">
    <property type="entry name" value="MFS"/>
</dbReference>
<keyword evidence="3 6" id="KW-0812">Transmembrane</keyword>
<feature type="transmembrane region" description="Helical" evidence="6">
    <location>
        <begin position="148"/>
        <end position="166"/>
    </location>
</feature>
<comment type="subcellular location">
    <subcellularLocation>
        <location evidence="1">Membrane</location>
        <topology evidence="1">Multi-pass membrane protein</topology>
    </subcellularLocation>
</comment>
<evidence type="ECO:0000313" key="8">
    <source>
        <dbReference type="Proteomes" id="UP000286045"/>
    </source>
</evidence>
<keyword evidence="4 6" id="KW-1133">Transmembrane helix</keyword>
<sequence>MLASSKDLDETYNTYKQQDARDLDPEEARQVLRKIDVHVLPLLMGTYLLQYLDKTSINSASVFGLKQGTNLHGQQYSWLTSLFYIGYLVAQPVAGYSLQRLPLGKFIGCTALVWGLLTITTPACTNFAGIAANRFLLGVFESVVNPGFVLFLSMCLTWGGIFLAFMPDLPSTARFLDARQRIAAVERVAQNRQGVKNHHFKTYQMWQCLRDPKTWILFAMSVAAQFTSIILETFGFDVLQTQYMQIPGNVIQVVSLLASGYISSRFPNTRCVVMLAGNLVCVAAGGTLVGLPVGPDGTENAWGRLVALWLCSFQSVGFSMSLTMVSSNVAGFTKKQLTGAILFVGYCVGNVCSSPSHLDRLRLSRSHLANPAKPAQIIGPQTFIEAEAPHYTILIGYSAKTLLVVVLYLYMWAVNKKRDREAAISGAGLTDEQEKEAIERGMQDQTELDNPGFRYVL</sequence>
<feature type="transmembrane region" description="Helical" evidence="6">
    <location>
        <begin position="76"/>
        <end position="94"/>
    </location>
</feature>
<feature type="transmembrane region" description="Helical" evidence="6">
    <location>
        <begin position="215"/>
        <end position="234"/>
    </location>
</feature>
<evidence type="ECO:0000256" key="4">
    <source>
        <dbReference type="ARBA" id="ARBA00022989"/>
    </source>
</evidence>
<dbReference type="PANTHER" id="PTHR43791:SF70">
    <property type="entry name" value="MAJOR FACILITATOR SUPERFAMILY (MFS) PROFILE DOMAIN-CONTAINING PROTEIN"/>
    <property type="match status" value="1"/>
</dbReference>
<gene>
    <name evidence="7" type="ORF">EKO27_g9724</name>
</gene>
<dbReference type="InterPro" id="IPR036259">
    <property type="entry name" value="MFS_trans_sf"/>
</dbReference>
<evidence type="ECO:0000256" key="1">
    <source>
        <dbReference type="ARBA" id="ARBA00004141"/>
    </source>
</evidence>
<reference evidence="7 8" key="1">
    <citation type="submission" date="2018-12" db="EMBL/GenBank/DDBJ databases">
        <title>Draft genome sequence of Xylaria grammica IHI A82.</title>
        <authorList>
            <person name="Buettner E."/>
            <person name="Kellner H."/>
        </authorList>
    </citation>
    <scope>NUCLEOTIDE SEQUENCE [LARGE SCALE GENOMIC DNA]</scope>
    <source>
        <strain evidence="7 8">IHI A82</strain>
    </source>
</reference>
<feature type="transmembrane region" description="Helical" evidence="6">
    <location>
        <begin position="306"/>
        <end position="325"/>
    </location>
</feature>
<evidence type="ECO:0000256" key="3">
    <source>
        <dbReference type="ARBA" id="ARBA00022692"/>
    </source>
</evidence>
<dbReference type="GO" id="GO:0016020">
    <property type="term" value="C:membrane"/>
    <property type="evidence" value="ECO:0007669"/>
    <property type="project" value="UniProtKB-SubCell"/>
</dbReference>
<evidence type="ECO:0000256" key="5">
    <source>
        <dbReference type="ARBA" id="ARBA00023136"/>
    </source>
</evidence>
<dbReference type="SUPFAM" id="SSF103473">
    <property type="entry name" value="MFS general substrate transporter"/>
    <property type="match status" value="1"/>
</dbReference>
<evidence type="ECO:0000256" key="6">
    <source>
        <dbReference type="SAM" id="Phobius"/>
    </source>
</evidence>
<proteinExistence type="predicted"/>
<dbReference type="PANTHER" id="PTHR43791">
    <property type="entry name" value="PERMEASE-RELATED"/>
    <property type="match status" value="1"/>
</dbReference>
<dbReference type="Gene3D" id="1.20.1250.20">
    <property type="entry name" value="MFS general substrate transporter like domains"/>
    <property type="match status" value="2"/>
</dbReference>